<evidence type="ECO:0000313" key="9">
    <source>
        <dbReference type="Proteomes" id="UP000625033"/>
    </source>
</evidence>
<dbReference type="PANTHER" id="PTHR34820">
    <property type="entry name" value="INNER MEMBRANE PROTEIN YEBZ"/>
    <property type="match status" value="1"/>
</dbReference>
<reference evidence="8" key="1">
    <citation type="submission" date="2020-11" db="EMBL/GenBank/DDBJ databases">
        <title>Sequencing the genomes of 1000 actinobacteria strains.</title>
        <authorList>
            <person name="Klenk H.-P."/>
        </authorList>
    </citation>
    <scope>NUCLEOTIDE SEQUENCE</scope>
    <source>
        <strain evidence="8">DSM 26152</strain>
    </source>
</reference>
<dbReference type="PANTHER" id="PTHR34820:SF4">
    <property type="entry name" value="INNER MEMBRANE PROTEIN YEBZ"/>
    <property type="match status" value="1"/>
</dbReference>
<feature type="transmembrane region" description="Helical" evidence="6">
    <location>
        <begin position="136"/>
        <end position="161"/>
    </location>
</feature>
<comment type="caution">
    <text evidence="8">The sequence shown here is derived from an EMBL/GenBank/DDBJ whole genome shotgun (WGS) entry which is preliminary data.</text>
</comment>
<feature type="transmembrane region" description="Helical" evidence="6">
    <location>
        <begin position="619"/>
        <end position="639"/>
    </location>
</feature>
<dbReference type="EMBL" id="JADOTZ010000001">
    <property type="protein sequence ID" value="MBG6084247.1"/>
    <property type="molecule type" value="Genomic_DNA"/>
</dbReference>
<feature type="transmembrane region" description="Helical" evidence="6">
    <location>
        <begin position="417"/>
        <end position="443"/>
    </location>
</feature>
<protein>
    <submittedName>
        <fullName evidence="8">Copper resistance protein D</fullName>
    </submittedName>
</protein>
<evidence type="ECO:0000256" key="4">
    <source>
        <dbReference type="ARBA" id="ARBA00022989"/>
    </source>
</evidence>
<dbReference type="RefSeq" id="WP_196835584.1">
    <property type="nucleotide sequence ID" value="NZ_JADOTZ010000001.1"/>
</dbReference>
<dbReference type="Pfam" id="PF09678">
    <property type="entry name" value="Caa3_CtaG"/>
    <property type="match status" value="1"/>
</dbReference>
<sequence length="684" mass="73386">MKPLRLTLPAAGLGLLALVIALAYSGAAVAGQLADPGALTRWGLPLARTIHHTAMATTIGALVFAAAILPRGMKPTRTDSDAGGAHPAFERTMNIAAIAACVWTVAAAVVLVLTFSDVSGLPLAGTPAYTSGMLDFVLNIGTGQAWAWMVVIAAVTAAWSFGVRSATGIALGAVFALVAIVPLSLIGHAGGADDHWTAVNGMLLHLGGVCLWVGGLVVLACLAGLLDAPAPGRGWGSPTPVLTGVVLQRFSALATLSILLVAVSGVVSASLRVTTLEGLTTEYGVLLIVKVALTLILGALGWMHRQATIPQLLAGKLSAAKAAWRIVGVEVAIIAVVMAVAAVLARTAPPVPQLEPENPTPARYLTGYELPPELTAESWWTQWRIDWLWVAIVIALAVFYIRWFLQVRRRGDHWPVMRLVSWLVGLAAVFYITSGALAVYGMVLFSSHMIAHMALTMIAPYFLVLGGPVTLALRALPSRTDGTRGPREWILTIVHSRFSKVVTHPIFAAVNFAGSIIVFYNTDFFRFALSEHVGHELMNFHFLLTGYIFALNMIGIDPLPRRATYPLRLVILLVTISFHAFYGVSLMSSESLIQGSWFGNMGRDWGATPMEDQKFGAGAMWGIGEVPTLLLALGVMFSWSRSSEREAKRQDRKADRDDDAELAAYNQMIQQLNQQDQERGIRGR</sequence>
<accession>A0A931D891</accession>
<feature type="transmembrane region" description="Helical" evidence="6">
    <location>
        <begin position="246"/>
        <end position="271"/>
    </location>
</feature>
<evidence type="ECO:0000256" key="6">
    <source>
        <dbReference type="SAM" id="Phobius"/>
    </source>
</evidence>
<comment type="subcellular location">
    <subcellularLocation>
        <location evidence="1">Cell membrane</location>
        <topology evidence="1">Multi-pass membrane protein</topology>
    </subcellularLocation>
</comment>
<evidence type="ECO:0000256" key="3">
    <source>
        <dbReference type="ARBA" id="ARBA00022692"/>
    </source>
</evidence>
<feature type="transmembrane region" description="Helical" evidence="6">
    <location>
        <begin position="498"/>
        <end position="520"/>
    </location>
</feature>
<dbReference type="Pfam" id="PF05425">
    <property type="entry name" value="CopD"/>
    <property type="match status" value="1"/>
</dbReference>
<keyword evidence="9" id="KW-1185">Reference proteome</keyword>
<feature type="transmembrane region" description="Helical" evidence="6">
    <location>
        <begin position="449"/>
        <end position="477"/>
    </location>
</feature>
<keyword evidence="5 6" id="KW-0472">Membrane</keyword>
<feature type="transmembrane region" description="Helical" evidence="6">
    <location>
        <begin position="323"/>
        <end position="345"/>
    </location>
</feature>
<feature type="transmembrane region" description="Helical" evidence="6">
    <location>
        <begin position="387"/>
        <end position="405"/>
    </location>
</feature>
<dbReference type="InterPro" id="IPR019108">
    <property type="entry name" value="Caa3_assmbl_CtaG-rel"/>
</dbReference>
<feature type="transmembrane region" description="Helical" evidence="6">
    <location>
        <begin position="202"/>
        <end position="226"/>
    </location>
</feature>
<feature type="domain" description="Copper resistance protein D" evidence="7">
    <location>
        <begin position="246"/>
        <end position="344"/>
    </location>
</feature>
<evidence type="ECO:0000259" key="7">
    <source>
        <dbReference type="Pfam" id="PF05425"/>
    </source>
</evidence>
<dbReference type="AlphaFoldDB" id="A0A931D891"/>
<dbReference type="Proteomes" id="UP000625033">
    <property type="component" value="Unassembled WGS sequence"/>
</dbReference>
<proteinExistence type="predicted"/>
<evidence type="ECO:0000256" key="1">
    <source>
        <dbReference type="ARBA" id="ARBA00004651"/>
    </source>
</evidence>
<name>A0A931D891_9MICC</name>
<dbReference type="InterPro" id="IPR008457">
    <property type="entry name" value="Cu-R_CopD_dom"/>
</dbReference>
<feature type="transmembrane region" description="Helical" evidence="6">
    <location>
        <begin position="540"/>
        <end position="557"/>
    </location>
</feature>
<feature type="transmembrane region" description="Helical" evidence="6">
    <location>
        <begin position="569"/>
        <end position="588"/>
    </location>
</feature>
<dbReference type="GO" id="GO:0005886">
    <property type="term" value="C:plasma membrane"/>
    <property type="evidence" value="ECO:0007669"/>
    <property type="project" value="UniProtKB-SubCell"/>
</dbReference>
<dbReference type="GO" id="GO:0006825">
    <property type="term" value="P:copper ion transport"/>
    <property type="evidence" value="ECO:0007669"/>
    <property type="project" value="InterPro"/>
</dbReference>
<evidence type="ECO:0000313" key="8">
    <source>
        <dbReference type="EMBL" id="MBG6084247.1"/>
    </source>
</evidence>
<feature type="transmembrane region" description="Helical" evidence="6">
    <location>
        <begin position="283"/>
        <end position="302"/>
    </location>
</feature>
<feature type="transmembrane region" description="Helical" evidence="6">
    <location>
        <begin position="168"/>
        <end position="190"/>
    </location>
</feature>
<evidence type="ECO:0000256" key="2">
    <source>
        <dbReference type="ARBA" id="ARBA00022475"/>
    </source>
</evidence>
<feature type="transmembrane region" description="Helical" evidence="6">
    <location>
        <begin position="94"/>
        <end position="116"/>
    </location>
</feature>
<gene>
    <name evidence="8" type="ORF">IW252_001014</name>
</gene>
<keyword evidence="4 6" id="KW-1133">Transmembrane helix</keyword>
<organism evidence="8 9">
    <name type="scientific">Zhihengliuella flava</name>
    <dbReference type="NCBI Taxonomy" id="1285193"/>
    <lineage>
        <taxon>Bacteria</taxon>
        <taxon>Bacillati</taxon>
        <taxon>Actinomycetota</taxon>
        <taxon>Actinomycetes</taxon>
        <taxon>Micrococcales</taxon>
        <taxon>Micrococcaceae</taxon>
        <taxon>Zhihengliuella</taxon>
    </lineage>
</organism>
<keyword evidence="3 6" id="KW-0812">Transmembrane</keyword>
<evidence type="ECO:0000256" key="5">
    <source>
        <dbReference type="ARBA" id="ARBA00023136"/>
    </source>
</evidence>
<feature type="transmembrane region" description="Helical" evidence="6">
    <location>
        <begin position="54"/>
        <end position="73"/>
    </location>
</feature>
<keyword evidence="2" id="KW-1003">Cell membrane</keyword>
<dbReference type="InterPro" id="IPR032694">
    <property type="entry name" value="CopC/D"/>
</dbReference>